<organism evidence="2 3">
    <name type="scientific">Polypedilum vanderplanki</name>
    <name type="common">Sleeping chironomid midge</name>
    <dbReference type="NCBI Taxonomy" id="319348"/>
    <lineage>
        <taxon>Eukaryota</taxon>
        <taxon>Metazoa</taxon>
        <taxon>Ecdysozoa</taxon>
        <taxon>Arthropoda</taxon>
        <taxon>Hexapoda</taxon>
        <taxon>Insecta</taxon>
        <taxon>Pterygota</taxon>
        <taxon>Neoptera</taxon>
        <taxon>Endopterygota</taxon>
        <taxon>Diptera</taxon>
        <taxon>Nematocera</taxon>
        <taxon>Chironomoidea</taxon>
        <taxon>Chironomidae</taxon>
        <taxon>Chironominae</taxon>
        <taxon>Polypedilum</taxon>
        <taxon>Polypedilum</taxon>
    </lineage>
</organism>
<feature type="transmembrane region" description="Helical" evidence="1">
    <location>
        <begin position="97"/>
        <end position="120"/>
    </location>
</feature>
<dbReference type="AlphaFoldDB" id="A0A9J6C2A6"/>
<evidence type="ECO:0000313" key="2">
    <source>
        <dbReference type="EMBL" id="KAG5676008.1"/>
    </source>
</evidence>
<keyword evidence="1" id="KW-1133">Transmembrane helix</keyword>
<reference evidence="2" key="1">
    <citation type="submission" date="2021-03" db="EMBL/GenBank/DDBJ databases">
        <title>Chromosome level genome of the anhydrobiotic midge Polypedilum vanderplanki.</title>
        <authorList>
            <person name="Yoshida Y."/>
            <person name="Kikawada T."/>
            <person name="Gusev O."/>
        </authorList>
    </citation>
    <scope>NUCLEOTIDE SEQUENCE</scope>
    <source>
        <strain evidence="2">NIAS01</strain>
        <tissue evidence="2">Whole body or cell culture</tissue>
    </source>
</reference>
<comment type="caution">
    <text evidence="2">The sequence shown here is derived from an EMBL/GenBank/DDBJ whole genome shotgun (WGS) entry which is preliminary data.</text>
</comment>
<accession>A0A9J6C2A6</accession>
<keyword evidence="3" id="KW-1185">Reference proteome</keyword>
<evidence type="ECO:0000256" key="1">
    <source>
        <dbReference type="SAM" id="Phobius"/>
    </source>
</evidence>
<keyword evidence="1" id="KW-0472">Membrane</keyword>
<evidence type="ECO:0000313" key="3">
    <source>
        <dbReference type="Proteomes" id="UP001107558"/>
    </source>
</evidence>
<keyword evidence="1" id="KW-0812">Transmembrane</keyword>
<protein>
    <submittedName>
        <fullName evidence="2">Uncharacterized protein</fullName>
    </submittedName>
</protein>
<sequence length="269" mass="30298">MFSRLQTVSKIIDSTKFVEAEEKQSLGERNYNFIPLDASNYGFFNGFVPPPPRMPSIKDIVSDGLTTCDSCIWASMHDDKSFFSSEGFKESSSKNDISWIVILLSVSFCSALFGAIVMILTLRFKRNSSIGAFMFEKQGVSSTANLDGLNSKLELKKIDESSNNDLTFFMEQEEDLYATLDDHDSISSENINSFNKTTYLRTDENDVPHFSSNPSSAYYSDLSNHNEKAYENIESFNMDRTTDIITINRLSAISENNSGSRINCNSEYV</sequence>
<gene>
    <name evidence="2" type="ORF">PVAND_005863</name>
</gene>
<dbReference type="OrthoDB" id="8067855at2759"/>
<proteinExistence type="predicted"/>
<dbReference type="EMBL" id="JADBJN010000002">
    <property type="protein sequence ID" value="KAG5676008.1"/>
    <property type="molecule type" value="Genomic_DNA"/>
</dbReference>
<dbReference type="Proteomes" id="UP001107558">
    <property type="component" value="Chromosome 2"/>
</dbReference>
<name>A0A9J6C2A6_POLVA</name>